<sequence length="275" mass="32093">MAHENYYRLGVFLGMLLLMMLWEALAPARRDPVGRSWRWRTNLLLMVSGSLLMRLLAPISLVALAQVNQQQSFGLWYLFAMPYWLMVLLSVLFLDMAIYWQHRLFHRIPLLWRLHQVHHADPHIDSTSGLRFHPLEILLSYFIKLLLVFLLGVPALAVLLFEIILNASAIFNHSNIRLPALVERPLRWFIVTQQMHRIHHSQRVVETNSNYGFNLSVWDRVFGSYCAKGRKSDAQLDIGLVQYLKPEQNTGLAFLLSLPFRLVKDTTRNDKPVKR</sequence>
<feature type="domain" description="Fatty acid hydroxylase" evidence="6">
    <location>
        <begin position="88"/>
        <end position="224"/>
    </location>
</feature>
<evidence type="ECO:0000313" key="8">
    <source>
        <dbReference type="Proteomes" id="UP000633814"/>
    </source>
</evidence>
<evidence type="ECO:0000256" key="5">
    <source>
        <dbReference type="SAM" id="Phobius"/>
    </source>
</evidence>
<accession>A0ABS8C389</accession>
<protein>
    <submittedName>
        <fullName evidence="7">Sterol desaturase family protein</fullName>
    </submittedName>
</protein>
<proteinExistence type="predicted"/>
<keyword evidence="3 5" id="KW-1133">Transmembrane helix</keyword>
<evidence type="ECO:0000313" key="7">
    <source>
        <dbReference type="EMBL" id="MCB5226799.1"/>
    </source>
</evidence>
<dbReference type="EMBL" id="JAEINI020000004">
    <property type="protein sequence ID" value="MCB5226799.1"/>
    <property type="molecule type" value="Genomic_DNA"/>
</dbReference>
<name>A0ABS8C389_9ALTE</name>
<keyword evidence="4 5" id="KW-0472">Membrane</keyword>
<feature type="transmembrane region" description="Helical" evidence="5">
    <location>
        <begin position="43"/>
        <end position="64"/>
    </location>
</feature>
<dbReference type="RefSeq" id="WP_226750891.1">
    <property type="nucleotide sequence ID" value="NZ_JAEINI020000004.1"/>
</dbReference>
<feature type="transmembrane region" description="Helical" evidence="5">
    <location>
        <begin position="76"/>
        <end position="100"/>
    </location>
</feature>
<gene>
    <name evidence="7" type="ORF">JAO78_008220</name>
</gene>
<evidence type="ECO:0000256" key="3">
    <source>
        <dbReference type="ARBA" id="ARBA00022989"/>
    </source>
</evidence>
<keyword evidence="8" id="KW-1185">Reference proteome</keyword>
<dbReference type="Proteomes" id="UP000633814">
    <property type="component" value="Unassembled WGS sequence"/>
</dbReference>
<reference evidence="7 8" key="1">
    <citation type="submission" date="2021-10" db="EMBL/GenBank/DDBJ databases">
        <title>Alishewanella koreense sp. nov. isolated from seawater of southwestern coast in South Korea and the proposal for the reclassification of Rheinheimera perlucida and Rheinheimera tuosuensis as Arsukibacterium perlucida and Arsukibacterium tuosuensis.</title>
        <authorList>
            <person name="Kim K.H."/>
            <person name="Ruan W."/>
            <person name="Kim K.R."/>
            <person name="Baek J.H."/>
            <person name="Jeon C.O."/>
        </authorList>
    </citation>
    <scope>NUCLEOTIDE SEQUENCE [LARGE SCALE GENOMIC DNA]</scope>
    <source>
        <strain evidence="7 8">16-MA</strain>
    </source>
</reference>
<evidence type="ECO:0000259" key="6">
    <source>
        <dbReference type="Pfam" id="PF04116"/>
    </source>
</evidence>
<dbReference type="InterPro" id="IPR050307">
    <property type="entry name" value="Sterol_Desaturase_Related"/>
</dbReference>
<evidence type="ECO:0000256" key="1">
    <source>
        <dbReference type="ARBA" id="ARBA00004370"/>
    </source>
</evidence>
<dbReference type="InterPro" id="IPR006694">
    <property type="entry name" value="Fatty_acid_hydroxylase"/>
</dbReference>
<feature type="transmembrane region" description="Helical" evidence="5">
    <location>
        <begin position="6"/>
        <end position="22"/>
    </location>
</feature>
<keyword evidence="2 5" id="KW-0812">Transmembrane</keyword>
<evidence type="ECO:0000256" key="4">
    <source>
        <dbReference type="ARBA" id="ARBA00023136"/>
    </source>
</evidence>
<organism evidence="7 8">
    <name type="scientific">Alishewanella maricola</name>
    <dbReference type="NCBI Taxonomy" id="2795740"/>
    <lineage>
        <taxon>Bacteria</taxon>
        <taxon>Pseudomonadati</taxon>
        <taxon>Pseudomonadota</taxon>
        <taxon>Gammaproteobacteria</taxon>
        <taxon>Alteromonadales</taxon>
        <taxon>Alteromonadaceae</taxon>
        <taxon>Alishewanella</taxon>
    </lineage>
</organism>
<dbReference type="Pfam" id="PF04116">
    <property type="entry name" value="FA_hydroxylase"/>
    <property type="match status" value="1"/>
</dbReference>
<dbReference type="PANTHER" id="PTHR11863">
    <property type="entry name" value="STEROL DESATURASE"/>
    <property type="match status" value="1"/>
</dbReference>
<feature type="transmembrane region" description="Helical" evidence="5">
    <location>
        <begin position="141"/>
        <end position="165"/>
    </location>
</feature>
<evidence type="ECO:0000256" key="2">
    <source>
        <dbReference type="ARBA" id="ARBA00022692"/>
    </source>
</evidence>
<comment type="subcellular location">
    <subcellularLocation>
        <location evidence="1">Membrane</location>
    </subcellularLocation>
</comment>
<comment type="caution">
    <text evidence="7">The sequence shown here is derived from an EMBL/GenBank/DDBJ whole genome shotgun (WGS) entry which is preliminary data.</text>
</comment>